<comment type="function">
    <text evidence="2">Accessory subunit of the mitochondrial membrane respiratory chain NADH dehydrogenase (Complex I), that is believed not to be involved in catalysis. Complex I functions in the transfer of electrons from NADH to the respiratory chain. The immediate electron acceptor for the enzyme is believed to be ubiquinone.</text>
</comment>
<reference evidence="3" key="1">
    <citation type="submission" date="2021-11" db="EMBL/GenBank/DDBJ databases">
        <authorList>
            <person name="Schell T."/>
        </authorList>
    </citation>
    <scope>NUCLEOTIDE SEQUENCE</scope>
    <source>
        <strain evidence="3">M5</strain>
    </source>
</reference>
<evidence type="ECO:0000256" key="2">
    <source>
        <dbReference type="RuleBase" id="RU363103"/>
    </source>
</evidence>
<keyword evidence="2" id="KW-0496">Mitochondrion</keyword>
<keyword evidence="2" id="KW-0999">Mitochondrion inner membrane</keyword>
<dbReference type="AlphaFoldDB" id="A0A8J2RMF4"/>
<evidence type="ECO:0000313" key="4">
    <source>
        <dbReference type="Proteomes" id="UP000789390"/>
    </source>
</evidence>
<organism evidence="3 4">
    <name type="scientific">Daphnia galeata</name>
    <dbReference type="NCBI Taxonomy" id="27404"/>
    <lineage>
        <taxon>Eukaryota</taxon>
        <taxon>Metazoa</taxon>
        <taxon>Ecdysozoa</taxon>
        <taxon>Arthropoda</taxon>
        <taxon>Crustacea</taxon>
        <taxon>Branchiopoda</taxon>
        <taxon>Diplostraca</taxon>
        <taxon>Cladocera</taxon>
        <taxon>Anomopoda</taxon>
        <taxon>Daphniidae</taxon>
        <taxon>Daphnia</taxon>
    </lineage>
</organism>
<dbReference type="InterPro" id="IPR007763">
    <property type="entry name" value="NDUFA12"/>
</dbReference>
<dbReference type="GO" id="GO:0005743">
    <property type="term" value="C:mitochondrial inner membrane"/>
    <property type="evidence" value="ECO:0007669"/>
    <property type="project" value="UniProtKB-SubCell"/>
</dbReference>
<dbReference type="EMBL" id="CAKKLH010000179">
    <property type="protein sequence ID" value="CAH0105265.1"/>
    <property type="molecule type" value="Genomic_DNA"/>
</dbReference>
<name>A0A8J2RMF4_9CRUS</name>
<comment type="subunit">
    <text evidence="2">Complex I is composed of 45 different subunits.</text>
</comment>
<dbReference type="PANTHER" id="PTHR12910">
    <property type="entry name" value="NADH-UBIQUINONE OXIDOREDUCTASE SUBUNIT B17.2"/>
    <property type="match status" value="1"/>
</dbReference>
<dbReference type="Pfam" id="PF05071">
    <property type="entry name" value="NDUFA12"/>
    <property type="match status" value="1"/>
</dbReference>
<keyword evidence="4" id="KW-1185">Reference proteome</keyword>
<comment type="subcellular location">
    <subcellularLocation>
        <location evidence="2">Mitochondrion inner membrane</location>
        <topology evidence="2">Peripheral membrane protein</topology>
        <orientation evidence="2">Matrix side</orientation>
    </subcellularLocation>
</comment>
<dbReference type="Proteomes" id="UP000789390">
    <property type="component" value="Unassembled WGS sequence"/>
</dbReference>
<evidence type="ECO:0000313" key="3">
    <source>
        <dbReference type="EMBL" id="CAH0105265.1"/>
    </source>
</evidence>
<dbReference type="GO" id="GO:0045271">
    <property type="term" value="C:respiratory chain complex I"/>
    <property type="evidence" value="ECO:0007669"/>
    <property type="project" value="InterPro"/>
</dbReference>
<sequence>MAKYVTGFLDKAKIAFDILKQNGGIKGSLYTFYRTDELKNGTVVGKDKYGNTYYENNRYFVGRNRWVIYNDNVYMDYDGSQVPAEWYGWLHYKTDLPPTVKPPVHYKWMIDHIENKSGTQEAYMPYSTTKPKIQAWDPNVKKE</sequence>
<keyword evidence="2" id="KW-0813">Transport</keyword>
<dbReference type="PANTHER" id="PTHR12910:SF2">
    <property type="entry name" value="NADH DEHYDROGENASE [UBIQUINONE] 1 ALPHA SUBCOMPLEX SUBUNIT 12"/>
    <property type="match status" value="1"/>
</dbReference>
<evidence type="ECO:0000256" key="1">
    <source>
        <dbReference type="ARBA" id="ARBA00007355"/>
    </source>
</evidence>
<keyword evidence="2" id="KW-0472">Membrane</keyword>
<keyword evidence="2" id="KW-0679">Respiratory chain</keyword>
<comment type="caution">
    <text evidence="3">The sequence shown here is derived from an EMBL/GenBank/DDBJ whole genome shotgun (WGS) entry which is preliminary data.</text>
</comment>
<dbReference type="OrthoDB" id="274641at2759"/>
<gene>
    <name evidence="3" type="ORF">DGAL_LOCUS8285</name>
</gene>
<accession>A0A8J2RMF4</accession>
<comment type="similarity">
    <text evidence="1 2">Belongs to the complex I NDUFA12 subunit family.</text>
</comment>
<keyword evidence="2" id="KW-0249">Electron transport</keyword>
<protein>
    <recommendedName>
        <fullName evidence="2">NADH dehydrogenase [ubiquinone] 1 alpha subcomplex subunit 12</fullName>
    </recommendedName>
</protein>
<dbReference type="GO" id="GO:0006979">
    <property type="term" value="P:response to oxidative stress"/>
    <property type="evidence" value="ECO:0007669"/>
    <property type="project" value="TreeGrafter"/>
</dbReference>
<proteinExistence type="inferred from homology"/>